<dbReference type="AlphaFoldDB" id="A0A109ULJ6"/>
<dbReference type="PANTHER" id="PTHR43214">
    <property type="entry name" value="TWO-COMPONENT RESPONSE REGULATOR"/>
    <property type="match status" value="1"/>
</dbReference>
<reference evidence="6 7" key="1">
    <citation type="journal article" date="2016" name="Genome Announc.">
        <title>Draft Genome Sequence of 'Halomonas chromatireducens' Strain AGD 8-3, a Haloalkaliphilic Chromate- and Selenite-Reducing Gammaproteobacterium.</title>
        <authorList>
            <person name="Sharko F.S."/>
            <person name="Shapovalova A.A."/>
            <person name="Tsygankova S.V."/>
            <person name="Komova A.V."/>
            <person name="Boulygina E.S."/>
            <person name="Teslyuk A.B."/>
            <person name="Gotovtsev P.M."/>
            <person name="Namsaraev Z.B."/>
            <person name="Khijniak T.V."/>
            <person name="Nedoluzhko A.V."/>
            <person name="Vasilov R.G."/>
        </authorList>
    </citation>
    <scope>NUCLEOTIDE SEQUENCE [LARGE SCALE GENOMIC DNA]</scope>
    <source>
        <strain evidence="6 7">AGD 8-3</strain>
    </source>
</reference>
<dbReference type="PRINTS" id="PR00038">
    <property type="entry name" value="HTHLUXR"/>
</dbReference>
<dbReference type="SMART" id="SM00448">
    <property type="entry name" value="REC"/>
    <property type="match status" value="1"/>
</dbReference>
<dbReference type="Proteomes" id="UP000063387">
    <property type="component" value="Chromosome"/>
</dbReference>
<evidence type="ECO:0000259" key="5">
    <source>
        <dbReference type="PROSITE" id="PS50110"/>
    </source>
</evidence>
<proteinExistence type="predicted"/>
<name>A0A109ULJ6_9GAMM</name>
<dbReference type="InterPro" id="IPR000792">
    <property type="entry name" value="Tscrpt_reg_LuxR_C"/>
</dbReference>
<dbReference type="GO" id="GO:0006355">
    <property type="term" value="P:regulation of DNA-templated transcription"/>
    <property type="evidence" value="ECO:0007669"/>
    <property type="project" value="InterPro"/>
</dbReference>
<dbReference type="CDD" id="cd17535">
    <property type="entry name" value="REC_NarL-like"/>
    <property type="match status" value="1"/>
</dbReference>
<feature type="domain" description="HTH luxR-type" evidence="4">
    <location>
        <begin position="187"/>
        <end position="252"/>
    </location>
</feature>
<evidence type="ECO:0000259" key="4">
    <source>
        <dbReference type="PROSITE" id="PS50043"/>
    </source>
</evidence>
<feature type="domain" description="Response regulatory" evidence="5">
    <location>
        <begin position="53"/>
        <end position="172"/>
    </location>
</feature>
<dbReference type="PROSITE" id="PS50110">
    <property type="entry name" value="RESPONSE_REGULATORY"/>
    <property type="match status" value="1"/>
</dbReference>
<dbReference type="EMBL" id="CP014226">
    <property type="protein sequence ID" value="AMD00589.1"/>
    <property type="molecule type" value="Genomic_DNA"/>
</dbReference>
<dbReference type="PATRIC" id="fig|507626.3.peg.1508"/>
<sequence length="257" mass="28612">MYTSQLRIAALAERFPQRAFTSLAHHIDAQWLKTAYLMTRRDGAVGIDGQTADDFARDFEANVQRLLEGLRYRLEVQQGVDLIGVASSGQELLELARELQPDVVVTDITMPGLSGLEACKILKKTCPDIRVLVLTMHDNEEYIRRAVACGAAGYVLKDASAEQMVFALREVASGRSHFGSGVSRVLLEEKPDRLTPRETAILKLMFEGMSSRDIGEALSISARTVESHRSNIYRKLNTNSLAGLFRYAMRHGLVELE</sequence>
<dbReference type="Pfam" id="PF00072">
    <property type="entry name" value="Response_reg"/>
    <property type="match status" value="1"/>
</dbReference>
<protein>
    <submittedName>
        <fullName evidence="6">Transcriptional regulatory protein DegU</fullName>
    </submittedName>
</protein>
<dbReference type="SUPFAM" id="SSF46894">
    <property type="entry name" value="C-terminal effector domain of the bipartite response regulators"/>
    <property type="match status" value="1"/>
</dbReference>
<dbReference type="Pfam" id="PF00196">
    <property type="entry name" value="GerE"/>
    <property type="match status" value="1"/>
</dbReference>
<dbReference type="GO" id="GO:0003677">
    <property type="term" value="F:DNA binding"/>
    <property type="evidence" value="ECO:0007669"/>
    <property type="project" value="UniProtKB-KW"/>
</dbReference>
<feature type="modified residue" description="4-aspartylphosphate" evidence="3">
    <location>
        <position position="107"/>
    </location>
</feature>
<dbReference type="InterPro" id="IPR016032">
    <property type="entry name" value="Sig_transdc_resp-reg_C-effctor"/>
</dbReference>
<dbReference type="InterPro" id="IPR011006">
    <property type="entry name" value="CheY-like_superfamily"/>
</dbReference>
<dbReference type="PROSITE" id="PS00622">
    <property type="entry name" value="HTH_LUXR_1"/>
    <property type="match status" value="1"/>
</dbReference>
<dbReference type="SMART" id="SM00421">
    <property type="entry name" value="HTH_LUXR"/>
    <property type="match status" value="1"/>
</dbReference>
<dbReference type="KEGG" id="hco:LOKO_01521"/>
<keyword evidence="1 3" id="KW-0597">Phosphoprotein</keyword>
<dbReference type="InterPro" id="IPR039420">
    <property type="entry name" value="WalR-like"/>
</dbReference>
<dbReference type="InterPro" id="IPR058245">
    <property type="entry name" value="NreC/VraR/RcsB-like_REC"/>
</dbReference>
<keyword evidence="7" id="KW-1185">Reference proteome</keyword>
<dbReference type="InterPro" id="IPR001789">
    <property type="entry name" value="Sig_transdc_resp-reg_receiver"/>
</dbReference>
<organism evidence="6 7">
    <name type="scientific">Halomonas chromatireducens</name>
    <dbReference type="NCBI Taxonomy" id="507626"/>
    <lineage>
        <taxon>Bacteria</taxon>
        <taxon>Pseudomonadati</taxon>
        <taxon>Pseudomonadota</taxon>
        <taxon>Gammaproteobacteria</taxon>
        <taxon>Oceanospirillales</taxon>
        <taxon>Halomonadaceae</taxon>
        <taxon>Halomonas</taxon>
    </lineage>
</organism>
<dbReference type="RefSeq" id="WP_235588967.1">
    <property type="nucleotide sequence ID" value="NZ_CP014226.1"/>
</dbReference>
<dbReference type="PROSITE" id="PS50043">
    <property type="entry name" value="HTH_LUXR_2"/>
    <property type="match status" value="1"/>
</dbReference>
<evidence type="ECO:0000256" key="3">
    <source>
        <dbReference type="PROSITE-ProRule" id="PRU00169"/>
    </source>
</evidence>
<reference evidence="6 7" key="2">
    <citation type="submission" date="2016-02" db="EMBL/GenBank/DDBJ databases">
        <authorList>
            <person name="Wen L."/>
            <person name="He K."/>
            <person name="Yang H."/>
        </authorList>
    </citation>
    <scope>NUCLEOTIDE SEQUENCE [LARGE SCALE GENOMIC DNA]</scope>
    <source>
        <strain evidence="6 7">AGD 8-3</strain>
    </source>
</reference>
<dbReference type="SUPFAM" id="SSF52172">
    <property type="entry name" value="CheY-like"/>
    <property type="match status" value="1"/>
</dbReference>
<evidence type="ECO:0000256" key="2">
    <source>
        <dbReference type="ARBA" id="ARBA00023125"/>
    </source>
</evidence>
<evidence type="ECO:0000313" key="7">
    <source>
        <dbReference type="Proteomes" id="UP000063387"/>
    </source>
</evidence>
<accession>A0A109ULJ6</accession>
<dbReference type="Gene3D" id="3.40.50.2300">
    <property type="match status" value="1"/>
</dbReference>
<dbReference type="PANTHER" id="PTHR43214:SF43">
    <property type="entry name" value="TWO-COMPONENT RESPONSE REGULATOR"/>
    <property type="match status" value="1"/>
</dbReference>
<evidence type="ECO:0000313" key="6">
    <source>
        <dbReference type="EMBL" id="AMD00589.1"/>
    </source>
</evidence>
<evidence type="ECO:0000256" key="1">
    <source>
        <dbReference type="ARBA" id="ARBA00022553"/>
    </source>
</evidence>
<dbReference type="CDD" id="cd06170">
    <property type="entry name" value="LuxR_C_like"/>
    <property type="match status" value="1"/>
</dbReference>
<dbReference type="STRING" id="507626.LOKO_01521"/>
<dbReference type="GO" id="GO:0000160">
    <property type="term" value="P:phosphorelay signal transduction system"/>
    <property type="evidence" value="ECO:0007669"/>
    <property type="project" value="InterPro"/>
</dbReference>
<keyword evidence="2" id="KW-0238">DNA-binding</keyword>
<gene>
    <name evidence="6" type="primary">degU_1</name>
    <name evidence="6" type="ORF">LOKO_01521</name>
</gene>